<evidence type="ECO:0000256" key="1">
    <source>
        <dbReference type="PROSITE-ProRule" id="PRU00181"/>
    </source>
</evidence>
<dbReference type="VEuPathDB" id="MicrosporidiaDB:M153_1570003290"/>
<dbReference type="Pfam" id="PF01176">
    <property type="entry name" value="eIF-1a"/>
    <property type="match status" value="1"/>
</dbReference>
<keyword evidence="1 3" id="KW-0396">Initiation factor</keyword>
<dbReference type="GO" id="GO:0003743">
    <property type="term" value="F:translation initiation factor activity"/>
    <property type="evidence" value="ECO:0007669"/>
    <property type="project" value="UniProtKB-UniRule"/>
</dbReference>
<name>A0A0R0M709_9MICR</name>
<keyword evidence="1" id="KW-0648">Protein biosynthesis</keyword>
<dbReference type="OrthoDB" id="274995at2759"/>
<dbReference type="Gene3D" id="2.40.50.140">
    <property type="entry name" value="Nucleic acid-binding proteins"/>
    <property type="match status" value="1"/>
</dbReference>
<dbReference type="CDD" id="cd05793">
    <property type="entry name" value="S1_IF1A"/>
    <property type="match status" value="1"/>
</dbReference>
<dbReference type="PANTHER" id="PTHR21668">
    <property type="entry name" value="EIF-1A"/>
    <property type="match status" value="1"/>
</dbReference>
<evidence type="ECO:0000313" key="3">
    <source>
        <dbReference type="EMBL" id="KRH94736.1"/>
    </source>
</evidence>
<evidence type="ECO:0000259" key="2">
    <source>
        <dbReference type="PROSITE" id="PS50832"/>
    </source>
</evidence>
<dbReference type="SUPFAM" id="SSF50249">
    <property type="entry name" value="Nucleic acid-binding proteins"/>
    <property type="match status" value="1"/>
</dbReference>
<dbReference type="EMBL" id="LGUB01000036">
    <property type="protein sequence ID" value="KRH94736.1"/>
    <property type="molecule type" value="Genomic_DNA"/>
</dbReference>
<gene>
    <name evidence="3" type="ORF">M153_1570003290</name>
</gene>
<dbReference type="PROSITE" id="PS50832">
    <property type="entry name" value="S1_IF1_TYPE"/>
    <property type="match status" value="1"/>
</dbReference>
<feature type="domain" description="S1-like" evidence="2">
    <location>
        <begin position="15"/>
        <end position="88"/>
    </location>
</feature>
<keyword evidence="4" id="KW-1185">Reference proteome</keyword>
<dbReference type="SMART" id="SM00652">
    <property type="entry name" value="eIF1a"/>
    <property type="match status" value="1"/>
</dbReference>
<dbReference type="Proteomes" id="UP000051530">
    <property type="component" value="Unassembled WGS sequence"/>
</dbReference>
<dbReference type="AlphaFoldDB" id="A0A0R0M709"/>
<dbReference type="InterPro" id="IPR006196">
    <property type="entry name" value="RNA-binding_domain_S1_IF1"/>
</dbReference>
<dbReference type="InterPro" id="IPR001253">
    <property type="entry name" value="TIF_eIF-1A"/>
</dbReference>
<protein>
    <submittedName>
        <fullName evidence="3">Translation initiation factor 1A (EIF-1A)</fullName>
    </submittedName>
</protein>
<dbReference type="HAMAP" id="MF_00216">
    <property type="entry name" value="aIF_1A"/>
    <property type="match status" value="1"/>
</dbReference>
<dbReference type="InterPro" id="IPR012340">
    <property type="entry name" value="NA-bd_OB-fold"/>
</dbReference>
<proteinExistence type="inferred from homology"/>
<evidence type="ECO:0000313" key="4">
    <source>
        <dbReference type="Proteomes" id="UP000051530"/>
    </source>
</evidence>
<comment type="caution">
    <text evidence="3">The sequence shown here is derived from an EMBL/GenBank/DDBJ whole genome shotgun (WGS) entry which is preliminary data.</text>
</comment>
<organism evidence="3 4">
    <name type="scientific">Pseudoloma neurophilia</name>
    <dbReference type="NCBI Taxonomy" id="146866"/>
    <lineage>
        <taxon>Eukaryota</taxon>
        <taxon>Fungi</taxon>
        <taxon>Fungi incertae sedis</taxon>
        <taxon>Microsporidia</taxon>
        <taxon>Pseudoloma</taxon>
    </lineage>
</organism>
<dbReference type="GO" id="GO:0003723">
    <property type="term" value="F:RNA binding"/>
    <property type="evidence" value="ECO:0007669"/>
    <property type="project" value="InterPro"/>
</dbReference>
<sequence>MKKKGGKKKNYMDTQRTMVFAEPGISVYGQITRAFGNGRFEIACSDAITRVCKIRGSFHRRVWIQVNDIVLVSLRGEDEKGDIFHKYYPYEIKQLKNSNAIPENFVDSENTTANIEFDAL</sequence>
<reference evidence="3 4" key="1">
    <citation type="submission" date="2015-07" db="EMBL/GenBank/DDBJ databases">
        <title>The genome of Pseudoloma neurophilia, a relevant intracellular parasite of the zebrafish.</title>
        <authorList>
            <person name="Ndikumana S."/>
            <person name="Pelin A."/>
            <person name="Sanders J."/>
            <person name="Corradi N."/>
        </authorList>
    </citation>
    <scope>NUCLEOTIDE SEQUENCE [LARGE SCALE GENOMIC DNA]</scope>
    <source>
        <strain evidence="3 4">MK1</strain>
    </source>
</reference>
<accession>A0A0R0M709</accession>